<dbReference type="EMBL" id="JH767152">
    <property type="protein sequence ID" value="EQC35213.1"/>
    <property type="molecule type" value="Genomic_DNA"/>
</dbReference>
<dbReference type="Proteomes" id="UP000030762">
    <property type="component" value="Unassembled WGS sequence"/>
</dbReference>
<gene>
    <name evidence="2" type="ORF">SDRG_07442</name>
</gene>
<protein>
    <submittedName>
        <fullName evidence="2">Uncharacterized protein</fullName>
    </submittedName>
</protein>
<dbReference type="OrthoDB" id="10413521at2759"/>
<dbReference type="OMA" id="IAPRECT"/>
<dbReference type="GeneID" id="19948169"/>
<sequence>MRELMLQLYHVPPAALAKLVALGLDRIELGSSALRLDGSTLADACALLDGATSKRLRNGWCAVFESTCNGVTVATTTNWPCAHDGGNSACVHDGVAHIGPRPHALTHDTYVALVETLHLSIIYTFREVPDGALRGSTVPRPLAILAAEHAKVKAEVKAEAVTSHASPTRDVPPFLTPKDEPKRI</sequence>
<dbReference type="VEuPathDB" id="FungiDB:SDRG_07442"/>
<reference evidence="2 3" key="1">
    <citation type="submission" date="2012-04" db="EMBL/GenBank/DDBJ databases">
        <title>The Genome Sequence of Saprolegnia declina VS20.</title>
        <authorList>
            <consortium name="The Broad Institute Genome Sequencing Platform"/>
            <person name="Russ C."/>
            <person name="Nusbaum C."/>
            <person name="Tyler B."/>
            <person name="van West P."/>
            <person name="Dieguez-Uribeondo J."/>
            <person name="de Bruijn I."/>
            <person name="Tripathy S."/>
            <person name="Jiang R."/>
            <person name="Young S.K."/>
            <person name="Zeng Q."/>
            <person name="Gargeya S."/>
            <person name="Fitzgerald M."/>
            <person name="Haas B."/>
            <person name="Abouelleil A."/>
            <person name="Alvarado L."/>
            <person name="Arachchi H.M."/>
            <person name="Berlin A."/>
            <person name="Chapman S.B."/>
            <person name="Goldberg J."/>
            <person name="Griggs A."/>
            <person name="Gujja S."/>
            <person name="Hansen M."/>
            <person name="Howarth C."/>
            <person name="Imamovic A."/>
            <person name="Larimer J."/>
            <person name="McCowen C."/>
            <person name="Montmayeur A."/>
            <person name="Murphy C."/>
            <person name="Neiman D."/>
            <person name="Pearson M."/>
            <person name="Priest M."/>
            <person name="Roberts A."/>
            <person name="Saif S."/>
            <person name="Shea T."/>
            <person name="Sisk P."/>
            <person name="Sykes S."/>
            <person name="Wortman J."/>
            <person name="Nusbaum C."/>
            <person name="Birren B."/>
        </authorList>
    </citation>
    <scope>NUCLEOTIDE SEQUENCE [LARGE SCALE GENOMIC DNA]</scope>
    <source>
        <strain evidence="2 3">VS20</strain>
    </source>
</reference>
<accession>T0RRT3</accession>
<keyword evidence="3" id="KW-1185">Reference proteome</keyword>
<evidence type="ECO:0000256" key="1">
    <source>
        <dbReference type="SAM" id="MobiDB-lite"/>
    </source>
</evidence>
<evidence type="ECO:0000313" key="3">
    <source>
        <dbReference type="Proteomes" id="UP000030762"/>
    </source>
</evidence>
<organism evidence="2 3">
    <name type="scientific">Saprolegnia diclina (strain VS20)</name>
    <dbReference type="NCBI Taxonomy" id="1156394"/>
    <lineage>
        <taxon>Eukaryota</taxon>
        <taxon>Sar</taxon>
        <taxon>Stramenopiles</taxon>
        <taxon>Oomycota</taxon>
        <taxon>Saprolegniomycetes</taxon>
        <taxon>Saprolegniales</taxon>
        <taxon>Saprolegniaceae</taxon>
        <taxon>Saprolegnia</taxon>
    </lineage>
</organism>
<dbReference type="InParanoid" id="T0RRT3"/>
<name>T0RRT3_SAPDV</name>
<dbReference type="RefSeq" id="XP_008611497.1">
    <property type="nucleotide sequence ID" value="XM_008613275.1"/>
</dbReference>
<evidence type="ECO:0000313" key="2">
    <source>
        <dbReference type="EMBL" id="EQC35213.1"/>
    </source>
</evidence>
<dbReference type="AlphaFoldDB" id="T0RRT3"/>
<proteinExistence type="predicted"/>
<feature type="region of interest" description="Disordered" evidence="1">
    <location>
        <begin position="158"/>
        <end position="184"/>
    </location>
</feature>